<dbReference type="OrthoDB" id="10249612at2759"/>
<dbReference type="Pfam" id="PF05005">
    <property type="entry name" value="Ocnus"/>
    <property type="match status" value="1"/>
</dbReference>
<dbReference type="HOGENOM" id="CLU_1735008_0_0_1"/>
<dbReference type="GeneID" id="7196409"/>
<dbReference type="OMA" id="GRINHEP"/>
<dbReference type="GO" id="GO:0030154">
    <property type="term" value="P:cell differentiation"/>
    <property type="evidence" value="ECO:0007669"/>
    <property type="project" value="UniProtKB-KW"/>
</dbReference>
<comment type="similarity">
    <text evidence="2">Belongs to the janus family.</text>
</comment>
<dbReference type="eggNOG" id="ENOG502TA74">
    <property type="taxonomic scope" value="Eukaryota"/>
</dbReference>
<evidence type="ECO:0000256" key="1">
    <source>
        <dbReference type="ARBA" id="ARBA00002508"/>
    </source>
</evidence>
<dbReference type="Proteomes" id="UP000000759">
    <property type="component" value="Chromosome 1"/>
</dbReference>
<dbReference type="EMBL" id="CM000605">
    <property type="protein sequence ID" value="EEC51688.1"/>
    <property type="molecule type" value="Genomic_DNA"/>
</dbReference>
<gene>
    <name evidence="7" type="ORF">PHATRDRAFT_31870</name>
</gene>
<keyword evidence="8" id="KW-1185">Reference proteome</keyword>
<organism evidence="7 8">
    <name type="scientific">Phaeodactylum tricornutum (strain CCAP 1055/1)</name>
    <dbReference type="NCBI Taxonomy" id="556484"/>
    <lineage>
        <taxon>Eukaryota</taxon>
        <taxon>Sar</taxon>
        <taxon>Stramenopiles</taxon>
        <taxon>Ochrophyta</taxon>
        <taxon>Bacillariophyta</taxon>
        <taxon>Bacillariophyceae</taxon>
        <taxon>Bacillariophycidae</taxon>
        <taxon>Naviculales</taxon>
        <taxon>Phaeodactylaceae</taxon>
        <taxon>Phaeodactylum</taxon>
    </lineage>
</organism>
<reference evidence="8" key="2">
    <citation type="submission" date="2008-08" db="EMBL/GenBank/DDBJ databases">
        <authorList>
            <consortium name="Diatom Consortium"/>
            <person name="Grigoriev I."/>
            <person name="Grimwood J."/>
            <person name="Kuo A."/>
            <person name="Otillar R.P."/>
            <person name="Salamov A."/>
            <person name="Detter J.C."/>
            <person name="Lindquist E."/>
            <person name="Shapiro H."/>
            <person name="Lucas S."/>
            <person name="Glavina del Rio T."/>
            <person name="Pitluck S."/>
            <person name="Rokhsar D."/>
            <person name="Bowler C."/>
        </authorList>
    </citation>
    <scope>GENOME REANNOTATION</scope>
    <source>
        <strain evidence="8">CCAP 1055/1</strain>
    </source>
</reference>
<dbReference type="RefSeq" id="XP_002177225.1">
    <property type="nucleotide sequence ID" value="XM_002177189.1"/>
</dbReference>
<dbReference type="KEGG" id="pti:PHATRDRAFT_31870"/>
<keyword evidence="4" id="KW-0726">Sexual differentiation</keyword>
<name>B7FPK2_PHATC</name>
<sequence>MTSSAPRPTTNAHDQQQVARLQARLRTSTRRRLGRGNVPDAVTLAPGAHKYVLLQASSDDTGTQYFVTSRQNAAYHRNAAEPMIAQLEEAGFYDIEVTGGGRIRLNEEEQRISIFGFSYGFGPADHAISRRIVLEDPRYRHFDVQTSNDGY</sequence>
<dbReference type="InterPro" id="IPR007702">
    <property type="entry name" value="Janus"/>
</dbReference>
<feature type="binding site" evidence="6">
    <location>
        <position position="50"/>
    </location>
    <ligand>
        <name>substrate</name>
    </ligand>
</feature>
<accession>B7FPK2</accession>
<dbReference type="GO" id="GO:0007548">
    <property type="term" value="P:sex differentiation"/>
    <property type="evidence" value="ECO:0007669"/>
    <property type="project" value="UniProtKB-KW"/>
</dbReference>
<evidence type="ECO:0000313" key="8">
    <source>
        <dbReference type="Proteomes" id="UP000000759"/>
    </source>
</evidence>
<dbReference type="PANTHER" id="PTHR12258:SF5">
    <property type="entry name" value="BCDNA.GH02250-RELATED"/>
    <property type="match status" value="1"/>
</dbReference>
<evidence type="ECO:0000313" key="7">
    <source>
        <dbReference type="EMBL" id="EEC51688.1"/>
    </source>
</evidence>
<dbReference type="InterPro" id="IPR038596">
    <property type="entry name" value="Janus_sf"/>
</dbReference>
<proteinExistence type="inferred from homology"/>
<dbReference type="PaxDb" id="2850-Phatr31870"/>
<evidence type="ECO:0000256" key="2">
    <source>
        <dbReference type="ARBA" id="ARBA00010971"/>
    </source>
</evidence>
<evidence type="ECO:0000256" key="5">
    <source>
        <dbReference type="PIRSR" id="PIRSR607702-1"/>
    </source>
</evidence>
<dbReference type="InParanoid" id="B7FPK2"/>
<dbReference type="GO" id="GO:0005829">
    <property type="term" value="C:cytosol"/>
    <property type="evidence" value="ECO:0007669"/>
    <property type="project" value="TreeGrafter"/>
</dbReference>
<protein>
    <submittedName>
        <fullName evidence="7">Uncharacterized protein</fullName>
    </submittedName>
</protein>
<dbReference type="Gene3D" id="3.50.20.20">
    <property type="entry name" value="Janus/Ocnus"/>
    <property type="match status" value="1"/>
</dbReference>
<dbReference type="AlphaFoldDB" id="B7FPK2"/>
<dbReference type="GO" id="GO:0101006">
    <property type="term" value="F:protein histidine phosphatase activity"/>
    <property type="evidence" value="ECO:0007669"/>
    <property type="project" value="TreeGrafter"/>
</dbReference>
<dbReference type="PANTHER" id="PTHR12258">
    <property type="entry name" value="JANUS-A/JANUS-B"/>
    <property type="match status" value="1"/>
</dbReference>
<reference evidence="7 8" key="1">
    <citation type="journal article" date="2008" name="Nature">
        <title>The Phaeodactylum genome reveals the evolutionary history of diatom genomes.</title>
        <authorList>
            <person name="Bowler C."/>
            <person name="Allen A.E."/>
            <person name="Badger J.H."/>
            <person name="Grimwood J."/>
            <person name="Jabbari K."/>
            <person name="Kuo A."/>
            <person name="Maheswari U."/>
            <person name="Martens C."/>
            <person name="Maumus F."/>
            <person name="Otillar R.P."/>
            <person name="Rayko E."/>
            <person name="Salamov A."/>
            <person name="Vandepoele K."/>
            <person name="Beszteri B."/>
            <person name="Gruber A."/>
            <person name="Heijde M."/>
            <person name="Katinka M."/>
            <person name="Mock T."/>
            <person name="Valentin K."/>
            <person name="Verret F."/>
            <person name="Berges J.A."/>
            <person name="Brownlee C."/>
            <person name="Cadoret J.P."/>
            <person name="Chiovitti A."/>
            <person name="Choi C.J."/>
            <person name="Coesel S."/>
            <person name="De Martino A."/>
            <person name="Detter J.C."/>
            <person name="Durkin C."/>
            <person name="Falciatore A."/>
            <person name="Fournet J."/>
            <person name="Haruta M."/>
            <person name="Huysman M.J."/>
            <person name="Jenkins B.D."/>
            <person name="Jiroutova K."/>
            <person name="Jorgensen R.E."/>
            <person name="Joubert Y."/>
            <person name="Kaplan A."/>
            <person name="Kroger N."/>
            <person name="Kroth P.G."/>
            <person name="La Roche J."/>
            <person name="Lindquist E."/>
            <person name="Lommer M."/>
            <person name="Martin-Jezequel V."/>
            <person name="Lopez P.J."/>
            <person name="Lucas S."/>
            <person name="Mangogna M."/>
            <person name="McGinnis K."/>
            <person name="Medlin L.K."/>
            <person name="Montsant A."/>
            <person name="Oudot-Le Secq M.P."/>
            <person name="Napoli C."/>
            <person name="Obornik M."/>
            <person name="Parker M.S."/>
            <person name="Petit J.L."/>
            <person name="Porcel B.M."/>
            <person name="Poulsen N."/>
            <person name="Robison M."/>
            <person name="Rychlewski L."/>
            <person name="Rynearson T.A."/>
            <person name="Schmutz J."/>
            <person name="Shapiro H."/>
            <person name="Siaut M."/>
            <person name="Stanley M."/>
            <person name="Sussman M.R."/>
            <person name="Taylor A.R."/>
            <person name="Vardi A."/>
            <person name="von Dassow P."/>
            <person name="Vyverman W."/>
            <person name="Willis A."/>
            <person name="Wyrwicz L.S."/>
            <person name="Rokhsar D.S."/>
            <person name="Weissenbach J."/>
            <person name="Armbrust E.V."/>
            <person name="Green B.R."/>
            <person name="Van de Peer Y."/>
            <person name="Grigoriev I.V."/>
        </authorList>
    </citation>
    <scope>NUCLEOTIDE SEQUENCE [LARGE SCALE GENOMIC DNA]</scope>
    <source>
        <strain evidence="7 8">CCAP 1055/1</strain>
    </source>
</reference>
<evidence type="ECO:0000256" key="6">
    <source>
        <dbReference type="PIRSR" id="PIRSR607702-2"/>
    </source>
</evidence>
<evidence type="ECO:0000256" key="4">
    <source>
        <dbReference type="ARBA" id="ARBA00022928"/>
    </source>
</evidence>
<dbReference type="SUPFAM" id="SSF143724">
    <property type="entry name" value="PHP14-like"/>
    <property type="match status" value="1"/>
</dbReference>
<comment type="function">
    <text evidence="1">JanA and janB regulate somatic sex differentiation.</text>
</comment>
<feature type="active site" description="Proton acceptor" evidence="5">
    <location>
        <position position="76"/>
    </location>
</feature>
<keyword evidence="3" id="KW-0221">Differentiation</keyword>
<evidence type="ECO:0000256" key="3">
    <source>
        <dbReference type="ARBA" id="ARBA00022782"/>
    </source>
</evidence>